<keyword evidence="2" id="KW-1185">Reference proteome</keyword>
<evidence type="ECO:0000313" key="2">
    <source>
        <dbReference type="Proteomes" id="UP000036867"/>
    </source>
</evidence>
<dbReference type="Pfam" id="PF14595">
    <property type="entry name" value="Thioredoxin_9"/>
    <property type="match status" value="1"/>
</dbReference>
<name>A0A0M0LAX0_9BACL</name>
<dbReference type="GeneID" id="301138500"/>
<evidence type="ECO:0000313" key="1">
    <source>
        <dbReference type="EMBL" id="KOO48002.1"/>
    </source>
</evidence>
<comment type="caution">
    <text evidence="1">The sequence shown here is derived from an EMBL/GenBank/DDBJ whole genome shotgun (WGS) entry which is preliminary data.</text>
</comment>
<dbReference type="InterPro" id="IPR036249">
    <property type="entry name" value="Thioredoxin-like_sf"/>
</dbReference>
<dbReference type="AlphaFoldDB" id="A0A0M0LAX0"/>
<sequence>MKTEKQYFDEAISIQDYMDSMTTHKDNSFKVYNNYQLPEDEEFISLLASKKPHILTITEDWCGDAMMNNPIIRKIAEAANLEMRCVYRDQNLELMDQYLTNGGRSIPVYIILSEAGEVLGKWGPRAPQLQEYVLAKKATLPTQDDPTFEEKQKELFASITEENASNEEFWSWVYDDFRKVVTNTLK</sequence>
<dbReference type="CDD" id="cd02947">
    <property type="entry name" value="TRX_family"/>
    <property type="match status" value="1"/>
</dbReference>
<dbReference type="Proteomes" id="UP000036867">
    <property type="component" value="Unassembled WGS sequence"/>
</dbReference>
<dbReference type="SUPFAM" id="SSF52833">
    <property type="entry name" value="Thioredoxin-like"/>
    <property type="match status" value="1"/>
</dbReference>
<dbReference type="PATRIC" id="fig|263475.3.peg.2967"/>
<dbReference type="OrthoDB" id="6120799at2"/>
<proteinExistence type="predicted"/>
<protein>
    <submittedName>
        <fullName evidence="1">Thioredoxin</fullName>
    </submittedName>
</protein>
<dbReference type="EMBL" id="LILB01000008">
    <property type="protein sequence ID" value="KOO48002.1"/>
    <property type="molecule type" value="Genomic_DNA"/>
</dbReference>
<organism evidence="1 2">
    <name type="scientific">Viridibacillus arvi</name>
    <dbReference type="NCBI Taxonomy" id="263475"/>
    <lineage>
        <taxon>Bacteria</taxon>
        <taxon>Bacillati</taxon>
        <taxon>Bacillota</taxon>
        <taxon>Bacilli</taxon>
        <taxon>Bacillales</taxon>
        <taxon>Caryophanaceae</taxon>
        <taxon>Viridibacillus</taxon>
    </lineage>
</organism>
<dbReference type="STRING" id="263475.AMD00_20590"/>
<accession>A0A0M0LAX0</accession>
<gene>
    <name evidence="1" type="ORF">AMD00_20590</name>
</gene>
<dbReference type="Gene3D" id="3.40.30.10">
    <property type="entry name" value="Glutaredoxin"/>
    <property type="match status" value="1"/>
</dbReference>
<dbReference type="RefSeq" id="WP_053418876.1">
    <property type="nucleotide sequence ID" value="NZ_JBCMHV010000029.1"/>
</dbReference>
<reference evidence="2" key="1">
    <citation type="submission" date="2015-08" db="EMBL/GenBank/DDBJ databases">
        <title>Fjat-10028 dsm 16317.</title>
        <authorList>
            <person name="Liu B."/>
            <person name="Wang J."/>
            <person name="Zhu Y."/>
            <person name="Liu G."/>
            <person name="Chen Q."/>
            <person name="Chen Z."/>
            <person name="Lan J."/>
            <person name="Che J."/>
            <person name="Ge C."/>
            <person name="Shi H."/>
            <person name="Pan Z."/>
            <person name="Liu X."/>
        </authorList>
    </citation>
    <scope>NUCLEOTIDE SEQUENCE [LARGE SCALE GENOMIC DNA]</scope>
    <source>
        <strain evidence="2">DSM 16317</strain>
    </source>
</reference>